<dbReference type="SUPFAM" id="SSF50985">
    <property type="entry name" value="RCC1/BLIP-II"/>
    <property type="match status" value="1"/>
</dbReference>
<evidence type="ECO:0000256" key="2">
    <source>
        <dbReference type="SAM" id="Phobius"/>
    </source>
</evidence>
<accession>A0AAN6H596</accession>
<feature type="repeat" description="RCC1" evidence="1">
    <location>
        <begin position="318"/>
        <end position="381"/>
    </location>
</feature>
<feature type="repeat" description="RCC1" evidence="1">
    <location>
        <begin position="382"/>
        <end position="443"/>
    </location>
</feature>
<organism evidence="3 4">
    <name type="scientific">Friedmanniomyces endolithicus</name>
    <dbReference type="NCBI Taxonomy" id="329885"/>
    <lineage>
        <taxon>Eukaryota</taxon>
        <taxon>Fungi</taxon>
        <taxon>Dikarya</taxon>
        <taxon>Ascomycota</taxon>
        <taxon>Pezizomycotina</taxon>
        <taxon>Dothideomycetes</taxon>
        <taxon>Dothideomycetidae</taxon>
        <taxon>Mycosphaerellales</taxon>
        <taxon>Teratosphaeriaceae</taxon>
        <taxon>Friedmanniomyces</taxon>
    </lineage>
</organism>
<dbReference type="GO" id="GO:0005743">
    <property type="term" value="C:mitochondrial inner membrane"/>
    <property type="evidence" value="ECO:0007669"/>
    <property type="project" value="TreeGrafter"/>
</dbReference>
<protein>
    <submittedName>
        <fullName evidence="3">Uncharacterized protein</fullName>
    </submittedName>
</protein>
<name>A0AAN6H596_9PEZI</name>
<evidence type="ECO:0000256" key="1">
    <source>
        <dbReference type="PROSITE-ProRule" id="PRU00235"/>
    </source>
</evidence>
<gene>
    <name evidence="3" type="ORF">LTR91_023003</name>
</gene>
<keyword evidence="2" id="KW-0812">Transmembrane</keyword>
<dbReference type="InterPro" id="IPR009091">
    <property type="entry name" value="RCC1/BLIP-II"/>
</dbReference>
<dbReference type="GO" id="GO:0034551">
    <property type="term" value="P:mitochondrial respiratory chain complex III assembly"/>
    <property type="evidence" value="ECO:0007669"/>
    <property type="project" value="TreeGrafter"/>
</dbReference>
<comment type="caution">
    <text evidence="3">The sequence shown here is derived from an EMBL/GenBank/DDBJ whole genome shotgun (WGS) entry which is preliminary data.</text>
</comment>
<feature type="transmembrane region" description="Helical" evidence="2">
    <location>
        <begin position="80"/>
        <end position="101"/>
    </location>
</feature>
<dbReference type="PANTHER" id="PTHR47563">
    <property type="entry name" value="PROTEIN FMP25, MITOCHONDRIAL"/>
    <property type="match status" value="1"/>
</dbReference>
<keyword evidence="2" id="KW-0472">Membrane</keyword>
<dbReference type="EMBL" id="JAUJLE010000481">
    <property type="protein sequence ID" value="KAK0955097.1"/>
    <property type="molecule type" value="Genomic_DNA"/>
</dbReference>
<dbReference type="Proteomes" id="UP001175353">
    <property type="component" value="Unassembled WGS sequence"/>
</dbReference>
<dbReference type="Pfam" id="PF13540">
    <property type="entry name" value="RCC1_2"/>
    <property type="match status" value="1"/>
</dbReference>
<dbReference type="PROSITE" id="PS00626">
    <property type="entry name" value="RCC1_2"/>
    <property type="match status" value="2"/>
</dbReference>
<dbReference type="PANTHER" id="PTHR47563:SF1">
    <property type="entry name" value="PROTEIN FMP25, MITOCHONDRIAL"/>
    <property type="match status" value="1"/>
</dbReference>
<dbReference type="Gene3D" id="2.130.10.30">
    <property type="entry name" value="Regulator of chromosome condensation 1/beta-lactamase-inhibitor protein II"/>
    <property type="match status" value="2"/>
</dbReference>
<dbReference type="PROSITE" id="PS50012">
    <property type="entry name" value="RCC1_3"/>
    <property type="match status" value="2"/>
</dbReference>
<dbReference type="InterPro" id="IPR000408">
    <property type="entry name" value="Reg_chr_condens"/>
</dbReference>
<evidence type="ECO:0000313" key="4">
    <source>
        <dbReference type="Proteomes" id="UP001175353"/>
    </source>
</evidence>
<dbReference type="InterPro" id="IPR053245">
    <property type="entry name" value="MitoProcess-Associated"/>
</dbReference>
<sequence length="673" mass="72947">MSFHTAPVKRHTLYPFRSCVHRIPIRGLTGKMLARAARRSVPRCTRSASSRADFLAQRTAPSRVASASYQARAYRKQQHLIRSLLAIAIAGGAATVTQYYLNNGSVIRTSHAEAPPTDDEAPMVFEKTKKKAHYSIEENRDMISSQHHQVKRSWDSPGVYAWGSNTGRVVAPDSNDNLIKTPRRIKYFDGMLLRDIKLDRNFGAAIDESGNLLQWGNGYAPDTKEPVTTLKGKNLIALTTSRDQILALSKSGKVYSLAVSAEDQASGTKPTESSWIPFWSSTSLVSYRDISPKDLTSSDRISSIAGGQDHALLLTSKGRVYSTASATESFPSRGQLGIPGLTFATRPEGPYDQPHEITTLKGFNVARIACGDYHSLALDEDGRVFSWGDNSSGQLGFDYNAETSIVDAPSLIPIQKLYSGTSQVPIVTRIAAGGYTSYITVDAKQVAVQMGRLSLADQAKANLQVGKITADTFAFGSGIQGNLANGRWTHVQPTPAKIPSLSGLFEYDELTNTTVPIRLAHLSVGGTHAAAVMSNITNLSASTSATSTDDDTNWGADIVFWGGNEHYQLGTGKRNNSSTPVYLQPLDLEAETKRARRSSGVVAAKEEQHRFHITPRATARLGDGRTRSVEQRVECGRGVTSFSLRRGWRDRAVRKEAAELSGCAVIKGPGGGA</sequence>
<reference evidence="3" key="1">
    <citation type="submission" date="2023-06" db="EMBL/GenBank/DDBJ databases">
        <title>Black Yeasts Isolated from many extreme environments.</title>
        <authorList>
            <person name="Coleine C."/>
            <person name="Stajich J.E."/>
            <person name="Selbmann L."/>
        </authorList>
    </citation>
    <scope>NUCLEOTIDE SEQUENCE</scope>
    <source>
        <strain evidence="3">CCFEE 5200</strain>
    </source>
</reference>
<dbReference type="AlphaFoldDB" id="A0AAN6H596"/>
<evidence type="ECO:0000313" key="3">
    <source>
        <dbReference type="EMBL" id="KAK0955097.1"/>
    </source>
</evidence>
<keyword evidence="2" id="KW-1133">Transmembrane helix</keyword>
<proteinExistence type="predicted"/>
<keyword evidence="4" id="KW-1185">Reference proteome</keyword>